<evidence type="ECO:0000256" key="3">
    <source>
        <dbReference type="ARBA" id="ARBA00022989"/>
    </source>
</evidence>
<dbReference type="EMBL" id="CP092870">
    <property type="protein sequence ID" value="UYV71438.1"/>
    <property type="molecule type" value="Genomic_DNA"/>
</dbReference>
<accession>A0ABY6KS01</accession>
<dbReference type="Pfam" id="PF01284">
    <property type="entry name" value="MARVEL"/>
    <property type="match status" value="1"/>
</dbReference>
<dbReference type="InterPro" id="IPR050578">
    <property type="entry name" value="MARVEL-CKLF_proteins"/>
</dbReference>
<evidence type="ECO:0000256" key="6">
    <source>
        <dbReference type="SAM" id="MobiDB-lite"/>
    </source>
</evidence>
<evidence type="ECO:0000256" key="5">
    <source>
        <dbReference type="PROSITE-ProRule" id="PRU00581"/>
    </source>
</evidence>
<keyword evidence="10" id="KW-1185">Reference proteome</keyword>
<evidence type="ECO:0000259" key="8">
    <source>
        <dbReference type="PROSITE" id="PS51225"/>
    </source>
</evidence>
<gene>
    <name evidence="9" type="ORF">LAZ67_8003195</name>
</gene>
<dbReference type="PROSITE" id="PS51225">
    <property type="entry name" value="MARVEL"/>
    <property type="match status" value="1"/>
</dbReference>
<evidence type="ECO:0000256" key="4">
    <source>
        <dbReference type="ARBA" id="ARBA00023136"/>
    </source>
</evidence>
<evidence type="ECO:0000313" key="9">
    <source>
        <dbReference type="EMBL" id="UYV71438.1"/>
    </source>
</evidence>
<evidence type="ECO:0000313" key="10">
    <source>
        <dbReference type="Proteomes" id="UP001235939"/>
    </source>
</evidence>
<proteinExistence type="predicted"/>
<feature type="transmembrane region" description="Helical" evidence="7">
    <location>
        <begin position="104"/>
        <end position="124"/>
    </location>
</feature>
<feature type="transmembrane region" description="Helical" evidence="7">
    <location>
        <begin position="130"/>
        <end position="148"/>
    </location>
</feature>
<keyword evidence="3 7" id="KW-1133">Transmembrane helix</keyword>
<comment type="subcellular location">
    <subcellularLocation>
        <location evidence="1">Membrane</location>
        <topology evidence="1">Multi-pass membrane protein</topology>
    </subcellularLocation>
</comment>
<dbReference type="InterPro" id="IPR008253">
    <property type="entry name" value="Marvel"/>
</dbReference>
<organism evidence="9 10">
    <name type="scientific">Cordylochernes scorpioides</name>
    <dbReference type="NCBI Taxonomy" id="51811"/>
    <lineage>
        <taxon>Eukaryota</taxon>
        <taxon>Metazoa</taxon>
        <taxon>Ecdysozoa</taxon>
        <taxon>Arthropoda</taxon>
        <taxon>Chelicerata</taxon>
        <taxon>Arachnida</taxon>
        <taxon>Pseudoscorpiones</taxon>
        <taxon>Cheliferoidea</taxon>
        <taxon>Chernetidae</taxon>
        <taxon>Cordylochernes</taxon>
    </lineage>
</organism>
<feature type="transmembrane region" description="Helical" evidence="7">
    <location>
        <begin position="68"/>
        <end position="92"/>
    </location>
</feature>
<dbReference type="PANTHER" id="PTHR22776:SF49">
    <property type="entry name" value="MARVEL DOMAIN-CONTAINING PROTEIN"/>
    <property type="match status" value="1"/>
</dbReference>
<feature type="transmembrane region" description="Helical" evidence="7">
    <location>
        <begin position="34"/>
        <end position="56"/>
    </location>
</feature>
<sequence>MATQTFPDTHTTTVTTSATRVSTNIRFDPEYVKIIPGILKISQCVVSIIGFIAITASCHGYCFGGASWYGFVSMTAFWVTLVLLGFYLFHLIEKLYFLPWIQAEGIYCAIWTLFYFIAALVVLVQSHGNGGFITGGFFGFIAMLLYGADAFFKYRAWQGGEIAQGERKTTTSTSPTNVSTAYPGY</sequence>
<keyword evidence="4 5" id="KW-0472">Membrane</keyword>
<feature type="compositionally biased region" description="Low complexity" evidence="6">
    <location>
        <begin position="170"/>
        <end position="185"/>
    </location>
</feature>
<reference evidence="9 10" key="1">
    <citation type="submission" date="2022-01" db="EMBL/GenBank/DDBJ databases">
        <title>A chromosomal length assembly of Cordylochernes scorpioides.</title>
        <authorList>
            <person name="Zeh D."/>
            <person name="Zeh J."/>
        </authorList>
    </citation>
    <scope>NUCLEOTIDE SEQUENCE [LARGE SCALE GENOMIC DNA]</scope>
    <source>
        <strain evidence="9">IN4F17</strain>
        <tissue evidence="9">Whole Body</tissue>
    </source>
</reference>
<feature type="domain" description="MARVEL" evidence="8">
    <location>
        <begin position="31"/>
        <end position="158"/>
    </location>
</feature>
<keyword evidence="2 5" id="KW-0812">Transmembrane</keyword>
<dbReference type="PANTHER" id="PTHR22776">
    <property type="entry name" value="MARVEL-CONTAINING POTENTIAL LIPID RAFT-ASSOCIATED PROTEIN"/>
    <property type="match status" value="1"/>
</dbReference>
<protein>
    <submittedName>
        <fullName evidence="9">CMTM4</fullName>
    </submittedName>
</protein>
<evidence type="ECO:0000256" key="7">
    <source>
        <dbReference type="SAM" id="Phobius"/>
    </source>
</evidence>
<evidence type="ECO:0000256" key="2">
    <source>
        <dbReference type="ARBA" id="ARBA00022692"/>
    </source>
</evidence>
<dbReference type="Proteomes" id="UP001235939">
    <property type="component" value="Chromosome 08"/>
</dbReference>
<evidence type="ECO:0000256" key="1">
    <source>
        <dbReference type="ARBA" id="ARBA00004141"/>
    </source>
</evidence>
<name>A0ABY6KS01_9ARAC</name>
<feature type="region of interest" description="Disordered" evidence="6">
    <location>
        <begin position="166"/>
        <end position="185"/>
    </location>
</feature>